<gene>
    <name evidence="2" type="ORF">T310_7553</name>
</gene>
<evidence type="ECO:0000313" key="3">
    <source>
        <dbReference type="Proteomes" id="UP000053958"/>
    </source>
</evidence>
<evidence type="ECO:0000313" key="2">
    <source>
        <dbReference type="EMBL" id="KKA18493.1"/>
    </source>
</evidence>
<dbReference type="EMBL" id="LASV01000450">
    <property type="protein sequence ID" value="KKA18493.1"/>
    <property type="molecule type" value="Genomic_DNA"/>
</dbReference>
<accession>A0A0F4YLK4</accession>
<dbReference type="Proteomes" id="UP000053958">
    <property type="component" value="Unassembled WGS sequence"/>
</dbReference>
<feature type="region of interest" description="Disordered" evidence="1">
    <location>
        <begin position="228"/>
        <end position="271"/>
    </location>
</feature>
<evidence type="ECO:0000256" key="1">
    <source>
        <dbReference type="SAM" id="MobiDB-lite"/>
    </source>
</evidence>
<dbReference type="RefSeq" id="XP_013325105.1">
    <property type="nucleotide sequence ID" value="XM_013469651.1"/>
</dbReference>
<dbReference type="AlphaFoldDB" id="A0A0F4YLK4"/>
<keyword evidence="3" id="KW-1185">Reference proteome</keyword>
<reference evidence="2 3" key="1">
    <citation type="submission" date="2015-04" db="EMBL/GenBank/DDBJ databases">
        <authorList>
            <person name="Heijne W.H."/>
            <person name="Fedorova N.D."/>
            <person name="Nierman W.C."/>
            <person name="Vollebregt A.W."/>
            <person name="Zhao Z."/>
            <person name="Wu L."/>
            <person name="Kumar M."/>
            <person name="Stam H."/>
            <person name="van den Berg M.A."/>
            <person name="Pel H.J."/>
        </authorList>
    </citation>
    <scope>NUCLEOTIDE SEQUENCE [LARGE SCALE GENOMIC DNA]</scope>
    <source>
        <strain evidence="2 3">CBS 393.64</strain>
    </source>
</reference>
<organism evidence="2 3">
    <name type="scientific">Rasamsonia emersonii (strain ATCC 16479 / CBS 393.64 / IMI 116815)</name>
    <dbReference type="NCBI Taxonomy" id="1408163"/>
    <lineage>
        <taxon>Eukaryota</taxon>
        <taxon>Fungi</taxon>
        <taxon>Dikarya</taxon>
        <taxon>Ascomycota</taxon>
        <taxon>Pezizomycotina</taxon>
        <taxon>Eurotiomycetes</taxon>
        <taxon>Eurotiomycetidae</taxon>
        <taxon>Eurotiales</taxon>
        <taxon>Trichocomaceae</taxon>
        <taxon>Rasamsonia</taxon>
    </lineage>
</organism>
<proteinExistence type="predicted"/>
<dbReference type="GeneID" id="25319824"/>
<feature type="compositionally biased region" description="Basic and acidic residues" evidence="1">
    <location>
        <begin position="256"/>
        <end position="269"/>
    </location>
</feature>
<comment type="caution">
    <text evidence="2">The sequence shown here is derived from an EMBL/GenBank/DDBJ whole genome shotgun (WGS) entry which is preliminary data.</text>
</comment>
<sequence length="379" mass="44186">MITAWGTILLARHIIAPYIHHPLEVNRNSDVTWRESVRWVTVPTTITTYGKEKGVNASRRDGRIPANLSILFLEYSDIVKFGFAWLGAKKKMDSDPDWCWDAMAEDIMLGWSQKRDIIKWVYDKLPRYRQQNMTSQKFWKDCSDYICEHLDWYIERPDHLVALWERIRLRIKWPLHGCDTPGLSQWADYMEWWIYLPEDQKRLRDEPVPKVSALDRLLSSMTQRAWDRAEKNNAACKRKRPDEDDTTSKLLPSKKQRTEEKDDKEDSGPKETVVQKLDKLNSGLAEATEIFKAQMTTLTTSATEPVRAMCESMAQLVSRQELLQSSLKEMDSYIARLTEEQASLHATITHVGVQMREIGSQMSRTMEMLKEVKAKELNS</sequence>
<name>A0A0F4YLK4_RASE3</name>
<protein>
    <submittedName>
        <fullName evidence="2">Uncharacterized protein</fullName>
    </submittedName>
</protein>